<evidence type="ECO:0000313" key="6">
    <source>
        <dbReference type="EMBL" id="ORW72934.1"/>
    </source>
</evidence>
<dbReference type="EMBL" id="LQPR01000021">
    <property type="protein sequence ID" value="ORW72934.1"/>
    <property type="molecule type" value="Genomic_DNA"/>
</dbReference>
<organism evidence="6 7">
    <name type="scientific">Mycobacterium saskatchewanense</name>
    <dbReference type="NCBI Taxonomy" id="220927"/>
    <lineage>
        <taxon>Bacteria</taxon>
        <taxon>Bacillati</taxon>
        <taxon>Actinomycetota</taxon>
        <taxon>Actinomycetes</taxon>
        <taxon>Mycobacteriales</taxon>
        <taxon>Mycobacteriaceae</taxon>
        <taxon>Mycobacterium</taxon>
        <taxon>Mycobacterium simiae complex</taxon>
    </lineage>
</organism>
<reference evidence="6 7" key="1">
    <citation type="submission" date="2016-01" db="EMBL/GenBank/DDBJ databases">
        <title>The new phylogeny of the genus Mycobacterium.</title>
        <authorList>
            <person name="Tarcisio F."/>
            <person name="Conor M."/>
            <person name="Antonella G."/>
            <person name="Elisabetta G."/>
            <person name="Giulia F.S."/>
            <person name="Sara T."/>
            <person name="Anna F."/>
            <person name="Clotilde B."/>
            <person name="Roberto B."/>
            <person name="Veronica D.S."/>
            <person name="Fabio R."/>
            <person name="Monica P."/>
            <person name="Olivier J."/>
            <person name="Enrico T."/>
            <person name="Nicola S."/>
        </authorList>
    </citation>
    <scope>NUCLEOTIDE SEQUENCE [LARGE SCALE GENOMIC DNA]</scope>
    <source>
        <strain evidence="6 7">DSM 44616</strain>
    </source>
</reference>
<dbReference type="Gene3D" id="1.10.10.60">
    <property type="entry name" value="Homeodomain-like"/>
    <property type="match status" value="2"/>
</dbReference>
<evidence type="ECO:0000256" key="4">
    <source>
        <dbReference type="SAM" id="SignalP"/>
    </source>
</evidence>
<dbReference type="SUPFAM" id="SSF52317">
    <property type="entry name" value="Class I glutamine amidotransferase-like"/>
    <property type="match status" value="1"/>
</dbReference>
<dbReference type="AlphaFoldDB" id="A0AAJ3TXQ3"/>
<feature type="signal peptide" evidence="4">
    <location>
        <begin position="1"/>
        <end position="20"/>
    </location>
</feature>
<dbReference type="Gene3D" id="3.40.50.880">
    <property type="match status" value="1"/>
</dbReference>
<dbReference type="InterPro" id="IPR029062">
    <property type="entry name" value="Class_I_gatase-like"/>
</dbReference>
<dbReference type="PROSITE" id="PS01124">
    <property type="entry name" value="HTH_ARAC_FAMILY_2"/>
    <property type="match status" value="1"/>
</dbReference>
<dbReference type="GO" id="GO:0003700">
    <property type="term" value="F:DNA-binding transcription factor activity"/>
    <property type="evidence" value="ECO:0007669"/>
    <property type="project" value="InterPro"/>
</dbReference>
<dbReference type="SUPFAM" id="SSF46689">
    <property type="entry name" value="Homeodomain-like"/>
    <property type="match status" value="2"/>
</dbReference>
<keyword evidence="2" id="KW-0238">DNA-binding</keyword>
<sequence>MADLVVFAPAAAIASSVALANDILAPASAGAARIAGGEPDRVLLASLDGAPVTCRGGLTIPCDAAIAEIRSCTLVWVASYATPLAVGAEQNAEVAPWLAEQHRGGALIAGHGPGTYLLAEAGLLTGRLATTYRPLAAEFRRRHPEVDLRPERLITDAGGVYCCVGLNSAADLLVTLVGKLYGRAVATSVGAWALVDSARSYRAVTTAFDGMKYHADTQVLDIQLWIEENYGSSVTVAEIAAMFAMSTRTLIRRFRAAVGMPPSEYLARVRVEVAKDLLRSTRMTVAEIAGAVGYRDLGAFYDLFGKHVGGRPTAFRKAGAPP</sequence>
<feature type="chain" id="PRO_5042617217" description="HTH araC/xylS-type domain-containing protein" evidence="4">
    <location>
        <begin position="21"/>
        <end position="322"/>
    </location>
</feature>
<proteinExistence type="predicted"/>
<dbReference type="InterPro" id="IPR018060">
    <property type="entry name" value="HTH_AraC"/>
</dbReference>
<dbReference type="GO" id="GO:0043565">
    <property type="term" value="F:sequence-specific DNA binding"/>
    <property type="evidence" value="ECO:0007669"/>
    <property type="project" value="InterPro"/>
</dbReference>
<evidence type="ECO:0000256" key="1">
    <source>
        <dbReference type="ARBA" id="ARBA00023015"/>
    </source>
</evidence>
<accession>A0AAJ3TXQ3</accession>
<dbReference type="PANTHER" id="PTHR46796:SF13">
    <property type="entry name" value="HTH-TYPE TRANSCRIPTIONAL ACTIVATOR RHAS"/>
    <property type="match status" value="1"/>
</dbReference>
<gene>
    <name evidence="6" type="ORF">AWC23_08755</name>
</gene>
<name>A0AAJ3TXQ3_9MYCO</name>
<keyword evidence="1" id="KW-0805">Transcription regulation</keyword>
<dbReference type="SMART" id="SM00342">
    <property type="entry name" value="HTH_ARAC"/>
    <property type="match status" value="1"/>
</dbReference>
<keyword evidence="7" id="KW-1185">Reference proteome</keyword>
<protein>
    <recommendedName>
        <fullName evidence="5">HTH araC/xylS-type domain-containing protein</fullName>
    </recommendedName>
</protein>
<dbReference type="PANTHER" id="PTHR46796">
    <property type="entry name" value="HTH-TYPE TRANSCRIPTIONAL ACTIVATOR RHAS-RELATED"/>
    <property type="match status" value="1"/>
</dbReference>
<dbReference type="RefSeq" id="WP_158090704.1">
    <property type="nucleotide sequence ID" value="NZ_AP022573.1"/>
</dbReference>
<evidence type="ECO:0000313" key="7">
    <source>
        <dbReference type="Proteomes" id="UP000193387"/>
    </source>
</evidence>
<dbReference type="Proteomes" id="UP000193387">
    <property type="component" value="Unassembled WGS sequence"/>
</dbReference>
<evidence type="ECO:0000259" key="5">
    <source>
        <dbReference type="PROSITE" id="PS01124"/>
    </source>
</evidence>
<keyword evidence="4" id="KW-0732">Signal</keyword>
<comment type="caution">
    <text evidence="6">The sequence shown here is derived from an EMBL/GenBank/DDBJ whole genome shotgun (WGS) entry which is preliminary data.</text>
</comment>
<evidence type="ECO:0000256" key="2">
    <source>
        <dbReference type="ARBA" id="ARBA00023125"/>
    </source>
</evidence>
<keyword evidence="3" id="KW-0804">Transcription</keyword>
<dbReference type="InterPro" id="IPR009057">
    <property type="entry name" value="Homeodomain-like_sf"/>
</dbReference>
<dbReference type="Pfam" id="PF12833">
    <property type="entry name" value="HTH_18"/>
    <property type="match status" value="1"/>
</dbReference>
<feature type="domain" description="HTH araC/xylS-type" evidence="5">
    <location>
        <begin position="220"/>
        <end position="318"/>
    </location>
</feature>
<evidence type="ECO:0000256" key="3">
    <source>
        <dbReference type="ARBA" id="ARBA00023163"/>
    </source>
</evidence>
<dbReference type="InterPro" id="IPR050204">
    <property type="entry name" value="AraC_XylS_family_regulators"/>
</dbReference>